<dbReference type="PROSITE" id="PS50004">
    <property type="entry name" value="C2"/>
    <property type="match status" value="2"/>
</dbReference>
<feature type="compositionally biased region" description="Polar residues" evidence="10">
    <location>
        <begin position="400"/>
        <end position="411"/>
    </location>
</feature>
<dbReference type="PRINTS" id="PR00399">
    <property type="entry name" value="SYNAPTOTAGMN"/>
</dbReference>
<evidence type="ECO:0000256" key="2">
    <source>
        <dbReference type="ARBA" id="ARBA00022553"/>
    </source>
</evidence>
<dbReference type="Gene3D" id="2.60.40.150">
    <property type="entry name" value="C2 domain"/>
    <property type="match status" value="2"/>
</dbReference>
<feature type="compositionally biased region" description="Polar residues" evidence="10">
    <location>
        <begin position="351"/>
        <end position="385"/>
    </location>
</feature>
<evidence type="ECO:0000313" key="13">
    <source>
        <dbReference type="Ensembl" id="ENSXETP00000018781"/>
    </source>
</evidence>
<feature type="compositionally biased region" description="Polar residues" evidence="10">
    <location>
        <begin position="224"/>
        <end position="235"/>
    </location>
</feature>
<evidence type="ECO:0000256" key="6">
    <source>
        <dbReference type="ARBA" id="ARBA00022833"/>
    </source>
</evidence>
<dbReference type="GO" id="GO:0016020">
    <property type="term" value="C:membrane"/>
    <property type="evidence" value="ECO:0007669"/>
    <property type="project" value="UniProtKB-SubCell"/>
</dbReference>
<dbReference type="InterPro" id="IPR013083">
    <property type="entry name" value="Znf_RING/FYVE/PHD"/>
</dbReference>
<evidence type="ECO:0000256" key="1">
    <source>
        <dbReference type="ARBA" id="ARBA00004170"/>
    </source>
</evidence>
<protein>
    <recommendedName>
        <fullName evidence="9">Synaptotagmin-like protein 5</fullName>
    </recommendedName>
</protein>
<dbReference type="SUPFAM" id="SSF49562">
    <property type="entry name" value="C2 domain (Calcium/lipid-binding domain, CaLB)"/>
    <property type="match status" value="2"/>
</dbReference>
<dbReference type="Pfam" id="PF02318">
    <property type="entry name" value="FYVE_2"/>
    <property type="match status" value="1"/>
</dbReference>
<evidence type="ECO:0000256" key="3">
    <source>
        <dbReference type="ARBA" id="ARBA00022723"/>
    </source>
</evidence>
<dbReference type="HOGENOM" id="CLU_002711_5_0_1"/>
<feature type="compositionally biased region" description="Basic and acidic residues" evidence="10">
    <location>
        <begin position="237"/>
        <end position="251"/>
    </location>
</feature>
<dbReference type="CDD" id="cd04020">
    <property type="entry name" value="C2B_SLP_1-2-3-4"/>
    <property type="match status" value="1"/>
</dbReference>
<dbReference type="GO" id="GO:0005543">
    <property type="term" value="F:phospholipid binding"/>
    <property type="evidence" value="ECO:0007669"/>
    <property type="project" value="InterPro"/>
</dbReference>
<feature type="region of interest" description="Disordered" evidence="10">
    <location>
        <begin position="207"/>
        <end position="302"/>
    </location>
</feature>
<evidence type="ECO:0000256" key="10">
    <source>
        <dbReference type="SAM" id="MobiDB-lite"/>
    </source>
</evidence>
<dbReference type="GO" id="GO:0008270">
    <property type="term" value="F:zinc ion binding"/>
    <property type="evidence" value="ECO:0007669"/>
    <property type="project" value="UniProtKB-KW"/>
</dbReference>
<keyword evidence="6" id="KW-0862">Zinc</keyword>
<evidence type="ECO:0000256" key="4">
    <source>
        <dbReference type="ARBA" id="ARBA00022737"/>
    </source>
</evidence>
<dbReference type="FunFam" id="2.60.40.150:FF:000107">
    <property type="entry name" value="Synaptotagmin-like 5, isoform CRA_a"/>
    <property type="match status" value="1"/>
</dbReference>
<feature type="compositionally biased region" description="Basic and acidic residues" evidence="10">
    <location>
        <begin position="210"/>
        <end position="219"/>
    </location>
</feature>
<sequence length="869" mass="97008">MLVITGPPAPLRCLQQDQLEEQDARHKLRGKQLCLELTSCIRFSNNEDCVLHDLIMSSKTEIINFSFLSEQEKKSILTVLERDDLLKKTDGKRVRRLKNELLEIQRRGNKRHHVRQQNSKICARCRKSLGLIFDRGDLCHVCHQRVCKACRVVVKDGKWKCTVCAKIAQLKLTTGDWFCEERGKRFKNGTVLGSDIVRKSIMRKIPAVSKPDRDVEDSGKQLPANENVQNGSVLENKSAKGEDGRSIRSDIDNQSLHSNRSMPRSDRISNLFDKMTGKKAKNEEDDAQSLRSMRSDRKVKVNVHSESLQAAVTEQENTDMISQASFKVDVRSESRPGSSLSARGSVDSLDTGVSSPKSKGNAPSSYQSSSINVIGTLPARQSSPTASMHSAASNSHSRSGVQNGTKTSSSIPEDMSKGHERRASATPSLVISRASLSSEQSKSEYDLSGHFTEENQESISMRSISVPDYLNKDPEYIDKIDEDFDDLGPSTNLTKSMNAHTLSDRKWTHLNVPDADADTRSLTSISLYSETGDYGNLRITGEILLNINYSYKTGALNVVVKNCRNLAVADEKKNRTDPYVKAYLLPDKSRQSKRKTKIKTNTTDPDFNETLKYVISHTQLETRTLQLTVWHNDRFGRNSFLGEVDIPLDSCNFENQEDECFQLQPKMDLASDVTLQYKGEITVGLRYITPEKNLTLPLDKVAEKKSFRKSKKANVKVPSGGLVEVLIKNAKNLTAMKSGGSSDTFVKGYLLPDNNKSTKHKTPVVKKTVNPEWNHTFTFASLQTSDLSNVCVELTVWGKESLTSNVFLGGVCLGCGSGVSYGDIVDWMDSHGEEQFLWQKMMDNPGTMVEATLMLRPTMAKKKYSSVKA</sequence>
<dbReference type="Gene3D" id="3.30.40.10">
    <property type="entry name" value="Zinc/RING finger domain, C3HC4 (zinc finger)"/>
    <property type="match status" value="1"/>
</dbReference>
<reference evidence="13" key="1">
    <citation type="journal article" date="2010" name="Science">
        <title>The genome of the Western clawed frog Xenopus tropicalis.</title>
        <authorList>
            <person name="Hellsten U."/>
            <person name="Harland R.M."/>
            <person name="Gilchrist M.J."/>
            <person name="Hendrix D."/>
            <person name="Jurka J."/>
            <person name="Kapitonov V."/>
            <person name="Ovcharenko I."/>
            <person name="Putnam N.H."/>
            <person name="Shu S."/>
            <person name="Taher L."/>
            <person name="Blitz I.L."/>
            <person name="Blumberg B."/>
            <person name="Dichmann D.S."/>
            <person name="Dubchak I."/>
            <person name="Amaya E."/>
            <person name="Detter J.C."/>
            <person name="Fletcher R."/>
            <person name="Gerhard D.S."/>
            <person name="Goodstein D."/>
            <person name="Graves T."/>
            <person name="Grigoriev I.V."/>
            <person name="Grimwood J."/>
            <person name="Kawashima T."/>
            <person name="Lindquist E."/>
            <person name="Lucas S.M."/>
            <person name="Mead P.E."/>
            <person name="Mitros T."/>
            <person name="Ogino H."/>
            <person name="Ohta Y."/>
            <person name="Poliakov A.V."/>
            <person name="Pollet N."/>
            <person name="Robert J."/>
            <person name="Salamov A."/>
            <person name="Sater A.K."/>
            <person name="Schmutz J."/>
            <person name="Terry A."/>
            <person name="Vize P.D."/>
            <person name="Warren W.C."/>
            <person name="Wells D."/>
            <person name="Wills A."/>
            <person name="Wilson R.K."/>
            <person name="Zimmerman L.B."/>
            <person name="Zorn A.M."/>
            <person name="Grainger R."/>
            <person name="Grammer T."/>
            <person name="Khokha M.K."/>
            <person name="Richardson P.M."/>
            <person name="Rokhsar D.S."/>
        </authorList>
    </citation>
    <scope>NUCLEOTIDE SEQUENCE [LARGE SCALE GENOMIC DNA]</scope>
    <source>
        <strain evidence="13">Nigerian</strain>
    </source>
</reference>
<keyword evidence="5" id="KW-0863">Zinc-finger</keyword>
<reference evidence="13" key="2">
    <citation type="submission" date="2011-06" db="UniProtKB">
        <authorList>
            <consortium name="Ensembl"/>
        </authorList>
    </citation>
    <scope>IDENTIFICATION</scope>
</reference>
<dbReference type="InterPro" id="IPR035892">
    <property type="entry name" value="C2_domain_sf"/>
</dbReference>
<dbReference type="InParanoid" id="F7B278"/>
<feature type="compositionally biased region" description="Basic and acidic residues" evidence="10">
    <location>
        <begin position="441"/>
        <end position="453"/>
    </location>
</feature>
<feature type="compositionally biased region" description="Polar residues" evidence="10">
    <location>
        <begin position="252"/>
        <end position="262"/>
    </location>
</feature>
<dbReference type="InterPro" id="IPR011011">
    <property type="entry name" value="Znf_FYVE_PHD"/>
</dbReference>
<dbReference type="GO" id="GO:0031267">
    <property type="term" value="F:small GTPase binding"/>
    <property type="evidence" value="ECO:0007669"/>
    <property type="project" value="InterPro"/>
</dbReference>
<dbReference type="Pfam" id="PF00168">
    <property type="entry name" value="C2"/>
    <property type="match status" value="2"/>
</dbReference>
<evidence type="ECO:0000256" key="9">
    <source>
        <dbReference type="ARBA" id="ARBA00072156"/>
    </source>
</evidence>
<dbReference type="Bgee" id="ENSXETG00000008597">
    <property type="expression patterns" value="Expressed in brain and 4 other cell types or tissues"/>
</dbReference>
<dbReference type="AlphaFoldDB" id="F7B278"/>
<feature type="compositionally biased region" description="Polar residues" evidence="10">
    <location>
        <begin position="425"/>
        <end position="440"/>
    </location>
</feature>
<evidence type="ECO:0000256" key="5">
    <source>
        <dbReference type="ARBA" id="ARBA00022771"/>
    </source>
</evidence>
<feature type="domain" description="C2" evidence="11">
    <location>
        <begin position="539"/>
        <end position="661"/>
    </location>
</feature>
<dbReference type="FunCoup" id="F7B278">
    <property type="interactions" value="86"/>
</dbReference>
<dbReference type="GeneTree" id="ENSGT00940000158618"/>
<dbReference type="CDD" id="cd04029">
    <property type="entry name" value="C2A_SLP-4_5"/>
    <property type="match status" value="1"/>
</dbReference>
<dbReference type="Ensembl" id="ENSXETT00000018781">
    <property type="protein sequence ID" value="ENSXETP00000018781"/>
    <property type="gene ID" value="ENSXETG00000008597"/>
</dbReference>
<dbReference type="PANTHER" id="PTHR45716">
    <property type="entry name" value="BITESIZE, ISOFORM I"/>
    <property type="match status" value="1"/>
</dbReference>
<dbReference type="eggNOG" id="KOG1028">
    <property type="taxonomic scope" value="Eukaryota"/>
</dbReference>
<dbReference type="GO" id="GO:0006886">
    <property type="term" value="P:intracellular protein transport"/>
    <property type="evidence" value="ECO:0007669"/>
    <property type="project" value="InterPro"/>
</dbReference>
<feature type="domain" description="C2" evidence="11">
    <location>
        <begin position="703"/>
        <end position="828"/>
    </location>
</feature>
<feature type="domain" description="RabBD" evidence="12">
    <location>
        <begin position="62"/>
        <end position="181"/>
    </location>
</feature>
<accession>F7B278</accession>
<keyword evidence="4" id="KW-0677">Repeat</keyword>
<dbReference type="SMART" id="SM00239">
    <property type="entry name" value="C2"/>
    <property type="match status" value="2"/>
</dbReference>
<organism evidence="13">
    <name type="scientific">Xenopus tropicalis</name>
    <name type="common">Western clawed frog</name>
    <name type="synonym">Silurana tropicalis</name>
    <dbReference type="NCBI Taxonomy" id="8364"/>
    <lineage>
        <taxon>Eukaryota</taxon>
        <taxon>Metazoa</taxon>
        <taxon>Chordata</taxon>
        <taxon>Craniata</taxon>
        <taxon>Vertebrata</taxon>
        <taxon>Euteleostomi</taxon>
        <taxon>Amphibia</taxon>
        <taxon>Batrachia</taxon>
        <taxon>Anura</taxon>
        <taxon>Pipoidea</taxon>
        <taxon>Pipidae</taxon>
        <taxon>Xenopodinae</taxon>
        <taxon>Xenopus</taxon>
        <taxon>Silurana</taxon>
    </lineage>
</organism>
<dbReference type="PANTHER" id="PTHR45716:SF6">
    <property type="entry name" value="SYNAPTOTAGMIN-LIKE PROTEIN 5"/>
    <property type="match status" value="1"/>
</dbReference>
<dbReference type="InterPro" id="IPR043567">
    <property type="entry name" value="SYTL1-5_C2B"/>
</dbReference>
<keyword evidence="3" id="KW-0479">Metal-binding</keyword>
<feature type="compositionally biased region" description="Low complexity" evidence="10">
    <location>
        <begin position="386"/>
        <end position="399"/>
    </location>
</feature>
<dbReference type="InterPro" id="IPR000008">
    <property type="entry name" value="C2_dom"/>
</dbReference>
<dbReference type="Xenbase" id="XB-GENE-982310">
    <property type="gene designation" value="sytl5"/>
</dbReference>
<dbReference type="SUPFAM" id="SSF57903">
    <property type="entry name" value="FYVE/PHD zinc finger"/>
    <property type="match status" value="1"/>
</dbReference>
<dbReference type="InterPro" id="IPR010911">
    <property type="entry name" value="Rab_BD"/>
</dbReference>
<proteinExistence type="predicted"/>
<name>F7B278_XENTR</name>
<dbReference type="InterPro" id="IPR037303">
    <property type="entry name" value="SLP-4/5_C2A"/>
</dbReference>
<dbReference type="InterPro" id="IPR041282">
    <property type="entry name" value="FYVE_2"/>
</dbReference>
<dbReference type="FunFam" id="2.60.40.150:FF:000006">
    <property type="entry name" value="Synaptotagmin-like 5, isoform CRA_a"/>
    <property type="match status" value="1"/>
</dbReference>
<comment type="subcellular location">
    <subcellularLocation>
        <location evidence="1">Membrane</location>
        <topology evidence="1">Peripheral membrane protein</topology>
    </subcellularLocation>
</comment>
<keyword evidence="7" id="KW-0472">Membrane</keyword>
<evidence type="ECO:0000259" key="12">
    <source>
        <dbReference type="PROSITE" id="PS50916"/>
    </source>
</evidence>
<dbReference type="ExpressionAtlas" id="F7B278">
    <property type="expression patterns" value="differential"/>
</dbReference>
<comment type="function">
    <text evidence="8">May act as Rab effector protein and play a role in vesicle trafficking. Binds phospholipids.</text>
</comment>
<keyword evidence="2" id="KW-0597">Phosphoprotein</keyword>
<feature type="region of interest" description="Disordered" evidence="10">
    <location>
        <begin position="327"/>
        <end position="459"/>
    </location>
</feature>
<feature type="compositionally biased region" description="Basic and acidic residues" evidence="10">
    <location>
        <begin position="414"/>
        <end position="423"/>
    </location>
</feature>
<dbReference type="PROSITE" id="PS50916">
    <property type="entry name" value="RABBD"/>
    <property type="match status" value="1"/>
</dbReference>
<gene>
    <name evidence="13" type="primary">sytl5</name>
</gene>
<evidence type="ECO:0000256" key="8">
    <source>
        <dbReference type="ARBA" id="ARBA00053749"/>
    </source>
</evidence>
<evidence type="ECO:0000259" key="11">
    <source>
        <dbReference type="PROSITE" id="PS50004"/>
    </source>
</evidence>
<dbReference type="InterPro" id="IPR001565">
    <property type="entry name" value="Synaptotagmin"/>
</dbReference>
<dbReference type="FunFam" id="3.30.40.10:FF:000018">
    <property type="entry name" value="Synaptotagmin-like 5, isoform CRA_a"/>
    <property type="match status" value="1"/>
</dbReference>
<evidence type="ECO:0000256" key="7">
    <source>
        <dbReference type="ARBA" id="ARBA00023136"/>
    </source>
</evidence>